<keyword evidence="3" id="KW-0547">Nucleotide-binding</keyword>
<dbReference type="InterPro" id="IPR003439">
    <property type="entry name" value="ABC_transporter-like_ATP-bd"/>
</dbReference>
<dbReference type="SUPFAM" id="SSF90123">
    <property type="entry name" value="ABC transporter transmembrane region"/>
    <property type="match status" value="1"/>
</dbReference>
<evidence type="ECO:0000259" key="9">
    <source>
        <dbReference type="PROSITE" id="PS50929"/>
    </source>
</evidence>
<dbReference type="GO" id="GO:0016887">
    <property type="term" value="F:ATP hydrolysis activity"/>
    <property type="evidence" value="ECO:0007669"/>
    <property type="project" value="InterPro"/>
</dbReference>
<dbReference type="Proteomes" id="UP000198615">
    <property type="component" value="Unassembled WGS sequence"/>
</dbReference>
<accession>A0A8G2EX01</accession>
<dbReference type="InterPro" id="IPR011527">
    <property type="entry name" value="ABC1_TM_dom"/>
</dbReference>
<evidence type="ECO:0000256" key="6">
    <source>
        <dbReference type="ARBA" id="ARBA00023136"/>
    </source>
</evidence>
<keyword evidence="4 10" id="KW-0067">ATP-binding</keyword>
<evidence type="ECO:0000256" key="7">
    <source>
        <dbReference type="SAM" id="Phobius"/>
    </source>
</evidence>
<feature type="domain" description="ABC transmembrane type-1" evidence="9">
    <location>
        <begin position="166"/>
        <end position="447"/>
    </location>
</feature>
<dbReference type="RefSeq" id="WP_093147255.1">
    <property type="nucleotide sequence ID" value="NZ_FNBW01000001.1"/>
</dbReference>
<dbReference type="GO" id="GO:0005886">
    <property type="term" value="C:plasma membrane"/>
    <property type="evidence" value="ECO:0007669"/>
    <property type="project" value="UniProtKB-SubCell"/>
</dbReference>
<dbReference type="Gene3D" id="1.20.1560.10">
    <property type="entry name" value="ABC transporter type 1, transmembrane domain"/>
    <property type="match status" value="1"/>
</dbReference>
<evidence type="ECO:0000259" key="8">
    <source>
        <dbReference type="PROSITE" id="PS50893"/>
    </source>
</evidence>
<evidence type="ECO:0000256" key="5">
    <source>
        <dbReference type="ARBA" id="ARBA00022989"/>
    </source>
</evidence>
<feature type="transmembrane region" description="Helical" evidence="7">
    <location>
        <begin position="165"/>
        <end position="190"/>
    </location>
</feature>
<dbReference type="AlphaFoldDB" id="A0A8G2EX01"/>
<organism evidence="10 11">
    <name type="scientific">Thalassobaculum litoreum DSM 18839</name>
    <dbReference type="NCBI Taxonomy" id="1123362"/>
    <lineage>
        <taxon>Bacteria</taxon>
        <taxon>Pseudomonadati</taxon>
        <taxon>Pseudomonadota</taxon>
        <taxon>Alphaproteobacteria</taxon>
        <taxon>Rhodospirillales</taxon>
        <taxon>Thalassobaculaceae</taxon>
        <taxon>Thalassobaculum</taxon>
    </lineage>
</organism>
<comment type="subcellular location">
    <subcellularLocation>
        <location evidence="1">Cell membrane</location>
        <topology evidence="1">Multi-pass membrane protein</topology>
    </subcellularLocation>
</comment>
<dbReference type="GO" id="GO:0034040">
    <property type="term" value="F:ATPase-coupled lipid transmembrane transporter activity"/>
    <property type="evidence" value="ECO:0007669"/>
    <property type="project" value="TreeGrafter"/>
</dbReference>
<dbReference type="PROSITE" id="PS50893">
    <property type="entry name" value="ABC_TRANSPORTER_2"/>
    <property type="match status" value="1"/>
</dbReference>
<dbReference type="Pfam" id="PF00664">
    <property type="entry name" value="ABC_membrane"/>
    <property type="match status" value="1"/>
</dbReference>
<dbReference type="InterPro" id="IPR039421">
    <property type="entry name" value="Type_1_exporter"/>
</dbReference>
<dbReference type="Pfam" id="PF00005">
    <property type="entry name" value="ABC_tran"/>
    <property type="match status" value="1"/>
</dbReference>
<evidence type="ECO:0000313" key="10">
    <source>
        <dbReference type="EMBL" id="SDF04131.1"/>
    </source>
</evidence>
<dbReference type="InterPro" id="IPR027417">
    <property type="entry name" value="P-loop_NTPase"/>
</dbReference>
<dbReference type="SUPFAM" id="SSF52540">
    <property type="entry name" value="P-loop containing nucleoside triphosphate hydrolases"/>
    <property type="match status" value="1"/>
</dbReference>
<dbReference type="InterPro" id="IPR003593">
    <property type="entry name" value="AAA+_ATPase"/>
</dbReference>
<evidence type="ECO:0000256" key="4">
    <source>
        <dbReference type="ARBA" id="ARBA00022840"/>
    </source>
</evidence>
<sequence>MSTMTVRDGLADALRQEEMGRFELASDFASCLMPLLTALGWVPDPDKLLRALPHVAERIDLIDFRNVLAELGYVSVRHKGRASDIDARLTPCLFVSETGVPLVILTRSGGEVTAFDSRSREVVRFRASKVIGYYYTFARDQHEDDAAEPDTSFVGVLFRRFRREIAMVAITSVIGSVFGVIVPIFVMTVYDSVIPAASPTSLYWLLPGVALALFVDFCLRQIRGASVAHVAGRIDFLLSTEAFRKILSLPPSGTEGNTLGSQLARFRGFQGLRDVMNSPVMTLLLEVPLILTSILVIALIAQPIVLVPLLGLVAIGLLGALFVPSIQRAERDAAAARAARDQVATEVISKQRGIRATVMGAAFMDRLRPLSARTALERNRVSRLNTVLQSLLHGVLMATGLMTLFFGAEAVIDQRMTTGALVASMALVWRILVPAQVGCQSLPRLVQMRGTIAQVDRLMRAKSEDTTTDARVADHRFTSNIAVRRLSVRYNQETDPALLAVSLDVKPGEMVALIGPSGSGKSTLLKVMAGLLRPQAGTIFFGGVEMRHLGPVEHRRNVGYLSQTTDLFHGTIAQNLRLARPDAPFQSLRDACDRAGALDEVEALPEGFETVIGDEKSVSLSESFRQKLSLARIWLKDSPVMLLDEPAQNLDGIGDVALTQELQSLKGHRTIFFVTHRPSAMRLADRVFELNQGRLTEAKRDSLSISGIQNP</sequence>
<keyword evidence="2 7" id="KW-0812">Transmembrane</keyword>
<dbReference type="Gene3D" id="3.40.50.300">
    <property type="entry name" value="P-loop containing nucleotide triphosphate hydrolases"/>
    <property type="match status" value="1"/>
</dbReference>
<proteinExistence type="predicted"/>
<evidence type="ECO:0000256" key="2">
    <source>
        <dbReference type="ARBA" id="ARBA00022692"/>
    </source>
</evidence>
<dbReference type="GO" id="GO:0005524">
    <property type="term" value="F:ATP binding"/>
    <property type="evidence" value="ECO:0007669"/>
    <property type="project" value="UniProtKB-KW"/>
</dbReference>
<keyword evidence="6 7" id="KW-0472">Membrane</keyword>
<dbReference type="PANTHER" id="PTHR24221:SF248">
    <property type="entry name" value="ABC TRANSPORTER TRANSMEMBRANE REGION"/>
    <property type="match status" value="1"/>
</dbReference>
<feature type="transmembrane region" description="Helical" evidence="7">
    <location>
        <begin position="280"/>
        <end position="300"/>
    </location>
</feature>
<gene>
    <name evidence="10" type="ORF">SAMN05660686_00004</name>
</gene>
<comment type="caution">
    <text evidence="10">The sequence shown here is derived from an EMBL/GenBank/DDBJ whole genome shotgun (WGS) entry which is preliminary data.</text>
</comment>
<evidence type="ECO:0000256" key="3">
    <source>
        <dbReference type="ARBA" id="ARBA00022741"/>
    </source>
</evidence>
<dbReference type="PANTHER" id="PTHR24221">
    <property type="entry name" value="ATP-BINDING CASSETTE SUB-FAMILY B"/>
    <property type="match status" value="1"/>
</dbReference>
<keyword evidence="11" id="KW-1185">Reference proteome</keyword>
<dbReference type="InterPro" id="IPR036640">
    <property type="entry name" value="ABC1_TM_sf"/>
</dbReference>
<feature type="domain" description="ABC transporter" evidence="8">
    <location>
        <begin position="483"/>
        <end position="711"/>
    </location>
</feature>
<name>A0A8G2EX01_9PROT</name>
<evidence type="ECO:0000256" key="1">
    <source>
        <dbReference type="ARBA" id="ARBA00004651"/>
    </source>
</evidence>
<dbReference type="EMBL" id="FNBW01000001">
    <property type="protein sequence ID" value="SDF04131.1"/>
    <property type="molecule type" value="Genomic_DNA"/>
</dbReference>
<keyword evidence="5 7" id="KW-1133">Transmembrane helix</keyword>
<protein>
    <submittedName>
        <fullName evidence="10">ATP-binding cassette, subfamily C, LapB</fullName>
    </submittedName>
</protein>
<feature type="transmembrane region" description="Helical" evidence="7">
    <location>
        <begin position="387"/>
        <end position="408"/>
    </location>
</feature>
<dbReference type="SMART" id="SM00382">
    <property type="entry name" value="AAA"/>
    <property type="match status" value="1"/>
</dbReference>
<dbReference type="OrthoDB" id="5288404at2"/>
<reference evidence="10 11" key="1">
    <citation type="submission" date="2016-10" db="EMBL/GenBank/DDBJ databases">
        <authorList>
            <person name="Varghese N."/>
            <person name="Submissions S."/>
        </authorList>
    </citation>
    <scope>NUCLEOTIDE SEQUENCE [LARGE SCALE GENOMIC DNA]</scope>
    <source>
        <strain evidence="10 11">DSM 18839</strain>
    </source>
</reference>
<feature type="transmembrane region" description="Helical" evidence="7">
    <location>
        <begin position="202"/>
        <end position="219"/>
    </location>
</feature>
<dbReference type="GO" id="GO:0140359">
    <property type="term" value="F:ABC-type transporter activity"/>
    <property type="evidence" value="ECO:0007669"/>
    <property type="project" value="InterPro"/>
</dbReference>
<feature type="transmembrane region" description="Helical" evidence="7">
    <location>
        <begin position="306"/>
        <end position="323"/>
    </location>
</feature>
<evidence type="ECO:0000313" key="11">
    <source>
        <dbReference type="Proteomes" id="UP000198615"/>
    </source>
</evidence>
<dbReference type="PROSITE" id="PS50929">
    <property type="entry name" value="ABC_TM1F"/>
    <property type="match status" value="1"/>
</dbReference>